<feature type="compositionally biased region" description="Basic and acidic residues" evidence="1">
    <location>
        <begin position="34"/>
        <end position="44"/>
    </location>
</feature>
<evidence type="ECO:0000313" key="3">
    <source>
        <dbReference type="Proteomes" id="UP000620596"/>
    </source>
</evidence>
<dbReference type="EMBL" id="BMIG01000014">
    <property type="protein sequence ID" value="GGB08902.1"/>
    <property type="molecule type" value="Genomic_DNA"/>
</dbReference>
<reference evidence="2" key="1">
    <citation type="journal article" date="2014" name="Int. J. Syst. Evol. Microbiol.">
        <title>Complete genome sequence of Corynebacterium casei LMG S-19264T (=DSM 44701T), isolated from a smear-ripened cheese.</title>
        <authorList>
            <consortium name="US DOE Joint Genome Institute (JGI-PGF)"/>
            <person name="Walter F."/>
            <person name="Albersmeier A."/>
            <person name="Kalinowski J."/>
            <person name="Ruckert C."/>
        </authorList>
    </citation>
    <scope>NUCLEOTIDE SEQUENCE</scope>
    <source>
        <strain evidence="2">CGMCC 1.15322</strain>
    </source>
</reference>
<organism evidence="2 3">
    <name type="scientific">Polaromonas eurypsychrophila</name>
    <dbReference type="NCBI Taxonomy" id="1614635"/>
    <lineage>
        <taxon>Bacteria</taxon>
        <taxon>Pseudomonadati</taxon>
        <taxon>Pseudomonadota</taxon>
        <taxon>Betaproteobacteria</taxon>
        <taxon>Burkholderiales</taxon>
        <taxon>Comamonadaceae</taxon>
        <taxon>Polaromonas</taxon>
    </lineage>
</organism>
<gene>
    <name evidence="2" type="ORF">GCM10011496_32240</name>
</gene>
<evidence type="ECO:0000313" key="2">
    <source>
        <dbReference type="EMBL" id="GGB08902.1"/>
    </source>
</evidence>
<feature type="region of interest" description="Disordered" evidence="1">
    <location>
        <begin position="22"/>
        <end position="44"/>
    </location>
</feature>
<proteinExistence type="predicted"/>
<reference evidence="2" key="2">
    <citation type="submission" date="2020-09" db="EMBL/GenBank/DDBJ databases">
        <authorList>
            <person name="Sun Q."/>
            <person name="Zhou Y."/>
        </authorList>
    </citation>
    <scope>NUCLEOTIDE SEQUENCE</scope>
    <source>
        <strain evidence="2">CGMCC 1.15322</strain>
    </source>
</reference>
<sequence>MTAKVIPSVDLRVARRPPIIPAQALSPGGALPDTCDRPTTKDKP</sequence>
<dbReference type="Proteomes" id="UP000620596">
    <property type="component" value="Unassembled WGS sequence"/>
</dbReference>
<protein>
    <submittedName>
        <fullName evidence="2">Uncharacterized protein</fullName>
    </submittedName>
</protein>
<accession>A0A916SNZ3</accession>
<keyword evidence="3" id="KW-1185">Reference proteome</keyword>
<comment type="caution">
    <text evidence="2">The sequence shown here is derived from an EMBL/GenBank/DDBJ whole genome shotgun (WGS) entry which is preliminary data.</text>
</comment>
<name>A0A916SNZ3_9BURK</name>
<evidence type="ECO:0000256" key="1">
    <source>
        <dbReference type="SAM" id="MobiDB-lite"/>
    </source>
</evidence>
<dbReference type="AlphaFoldDB" id="A0A916SNZ3"/>